<name>A0A820Q304_9BILA</name>
<evidence type="ECO:0000313" key="3">
    <source>
        <dbReference type="Proteomes" id="UP000663881"/>
    </source>
</evidence>
<dbReference type="AlphaFoldDB" id="A0A820Q304"/>
<accession>A0A820Q304</accession>
<organism evidence="2 3">
    <name type="scientific">Adineta steineri</name>
    <dbReference type="NCBI Taxonomy" id="433720"/>
    <lineage>
        <taxon>Eukaryota</taxon>
        <taxon>Metazoa</taxon>
        <taxon>Spiralia</taxon>
        <taxon>Gnathifera</taxon>
        <taxon>Rotifera</taxon>
        <taxon>Eurotatoria</taxon>
        <taxon>Bdelloidea</taxon>
        <taxon>Adinetida</taxon>
        <taxon>Adinetidae</taxon>
        <taxon>Adineta</taxon>
    </lineage>
</organism>
<evidence type="ECO:0000256" key="1">
    <source>
        <dbReference type="SAM" id="MobiDB-lite"/>
    </source>
</evidence>
<proteinExistence type="predicted"/>
<dbReference type="Proteomes" id="UP000663881">
    <property type="component" value="Unassembled WGS sequence"/>
</dbReference>
<dbReference type="EMBL" id="CAJOAY010029640">
    <property type="protein sequence ID" value="CAF4413931.1"/>
    <property type="molecule type" value="Genomic_DNA"/>
</dbReference>
<protein>
    <submittedName>
        <fullName evidence="2">Uncharacterized protein</fullName>
    </submittedName>
</protein>
<sequence>MKQVDDLLVILDECSNLSIIKCEVISKPVNSWIQINASKLDVYLDFKSVNEETDDDDEFNDDDDDDDEYDYDDDEE</sequence>
<comment type="caution">
    <text evidence="2">The sequence shown here is derived from an EMBL/GenBank/DDBJ whole genome shotgun (WGS) entry which is preliminary data.</text>
</comment>
<reference evidence="2" key="1">
    <citation type="submission" date="2021-02" db="EMBL/GenBank/DDBJ databases">
        <authorList>
            <person name="Nowell W R."/>
        </authorList>
    </citation>
    <scope>NUCLEOTIDE SEQUENCE</scope>
</reference>
<evidence type="ECO:0000313" key="2">
    <source>
        <dbReference type="EMBL" id="CAF4413931.1"/>
    </source>
</evidence>
<gene>
    <name evidence="2" type="ORF">OKA104_LOCUS52114</name>
</gene>
<feature type="region of interest" description="Disordered" evidence="1">
    <location>
        <begin position="51"/>
        <end position="76"/>
    </location>
</feature>